<organism evidence="3 4">
    <name type="scientific">Candidatus Methylobacter favarea</name>
    <dbReference type="NCBI Taxonomy" id="2707345"/>
    <lineage>
        <taxon>Bacteria</taxon>
        <taxon>Pseudomonadati</taxon>
        <taxon>Pseudomonadota</taxon>
        <taxon>Gammaproteobacteria</taxon>
        <taxon>Methylococcales</taxon>
        <taxon>Methylococcaceae</taxon>
        <taxon>Methylobacter</taxon>
    </lineage>
</organism>
<dbReference type="InterPro" id="IPR041072">
    <property type="entry name" value="FAA_hydro_N"/>
</dbReference>
<dbReference type="Gene3D" id="3.90.850.10">
    <property type="entry name" value="Fumarylacetoacetase-like, C-terminal domain"/>
    <property type="match status" value="1"/>
</dbReference>
<dbReference type="InterPro" id="IPR011234">
    <property type="entry name" value="Fumarylacetoacetase-like_C"/>
</dbReference>
<comment type="caution">
    <text evidence="3">The sequence shown here is derived from an EMBL/GenBank/DDBJ whole genome shotgun (WGS) entry which is preliminary data.</text>
</comment>
<dbReference type="RefSeq" id="WP_174627400.1">
    <property type="nucleotide sequence ID" value="NZ_CADCXN010000111.1"/>
</dbReference>
<keyword evidence="3" id="KW-0378">Hydrolase</keyword>
<dbReference type="Proteomes" id="UP000494216">
    <property type="component" value="Unassembled WGS sequence"/>
</dbReference>
<name>A0A8S0XIR6_9GAMM</name>
<gene>
    <name evidence="3" type="ORF">METHB2_780011</name>
</gene>
<sequence>MKLATLKTADRDGSVVVVNRELTKAKFVPDIALTLQEALDNWAGAEPRLQQAYQALNEGEMDFFPFDACQAAAPLPRAYQWLDGSAYLSHVERVRKARGADLPKSLLNDPLMYQGASDIMLGACDPIETVSEDWGIDFEAEVGVITDDVELGISCGDAASHIKLIVLINDVSLRRLIPDELAKGFGFLHGKPASAFSPVAVTPDELGAAWNLSRLHLPLTVHWNGKLFGHANAGTDMQFNFARLIAHAAKTRKLSAGTIIGSGTVSNYDSTTGYSCIVEKRVVEIVETGKAVTGFMHFGDQVRIEMLDEQGHSVFGAIEQEVRQCR</sequence>
<dbReference type="GO" id="GO:0016787">
    <property type="term" value="F:hydrolase activity"/>
    <property type="evidence" value="ECO:0007669"/>
    <property type="project" value="UniProtKB-KW"/>
</dbReference>
<evidence type="ECO:0000313" key="3">
    <source>
        <dbReference type="EMBL" id="CAA9892653.1"/>
    </source>
</evidence>
<dbReference type="InterPro" id="IPR036663">
    <property type="entry name" value="Fumarylacetoacetase_C_sf"/>
</dbReference>
<dbReference type="Pfam" id="PF01557">
    <property type="entry name" value="FAA_hydrolase"/>
    <property type="match status" value="1"/>
</dbReference>
<dbReference type="AlphaFoldDB" id="A0A8S0XIR6"/>
<evidence type="ECO:0000259" key="2">
    <source>
        <dbReference type="Pfam" id="PF18288"/>
    </source>
</evidence>
<feature type="domain" description="Fumarylacetoacetase-like C-terminal" evidence="1">
    <location>
        <begin position="82"/>
        <end position="322"/>
    </location>
</feature>
<proteinExistence type="predicted"/>
<dbReference type="SUPFAM" id="SSF56529">
    <property type="entry name" value="FAH"/>
    <property type="match status" value="1"/>
</dbReference>
<accession>A0A8S0XIR6</accession>
<protein>
    <submittedName>
        <fullName evidence="3">Fumarylacetoacetate (FAA) hydrolase</fullName>
    </submittedName>
</protein>
<evidence type="ECO:0000259" key="1">
    <source>
        <dbReference type="Pfam" id="PF01557"/>
    </source>
</evidence>
<feature type="domain" description="Fumarylacetoacetase N-terminal" evidence="2">
    <location>
        <begin position="1"/>
        <end position="77"/>
    </location>
</feature>
<keyword evidence="4" id="KW-1185">Reference proteome</keyword>
<reference evidence="3 4" key="1">
    <citation type="submission" date="2020-02" db="EMBL/GenBank/DDBJ databases">
        <authorList>
            <person name="Hogendoorn C."/>
        </authorList>
    </citation>
    <scope>NUCLEOTIDE SEQUENCE [LARGE SCALE GENOMIC DNA]</scope>
    <source>
        <strain evidence="3">METHB21</strain>
    </source>
</reference>
<dbReference type="Pfam" id="PF18288">
    <property type="entry name" value="FAA_hydro_N_2"/>
    <property type="match status" value="1"/>
</dbReference>
<dbReference type="PANTHER" id="PTHR43211">
    <property type="entry name" value="FUMARYLACETOACETATE HYDROLASE"/>
    <property type="match status" value="1"/>
</dbReference>
<evidence type="ECO:0000313" key="4">
    <source>
        <dbReference type="Proteomes" id="UP000494216"/>
    </source>
</evidence>
<dbReference type="PANTHER" id="PTHR43211:SF1">
    <property type="entry name" value="BLL6422 PROTEIN"/>
    <property type="match status" value="1"/>
</dbReference>
<dbReference type="EMBL" id="CADCXN010000111">
    <property type="protein sequence ID" value="CAA9892653.1"/>
    <property type="molecule type" value="Genomic_DNA"/>
</dbReference>